<dbReference type="RefSeq" id="WP_155345713.1">
    <property type="nucleotide sequence ID" value="NZ_BAAAHM010000002.1"/>
</dbReference>
<dbReference type="OrthoDB" id="5186515at2"/>
<evidence type="ECO:0000313" key="2">
    <source>
        <dbReference type="Proteomes" id="UP000377595"/>
    </source>
</evidence>
<protein>
    <recommendedName>
        <fullName evidence="3">SnoaL-like domain-containing protein</fullName>
    </recommendedName>
</protein>
<comment type="caution">
    <text evidence="1">The sequence shown here is derived from an EMBL/GenBank/DDBJ whole genome shotgun (WGS) entry which is preliminary data.</text>
</comment>
<reference evidence="1 2" key="1">
    <citation type="submission" date="2019-10" db="EMBL/GenBank/DDBJ databases">
        <title>Whole genome shotgun sequence of Acrocarpospora pleiomorpha NBRC 16267.</title>
        <authorList>
            <person name="Ichikawa N."/>
            <person name="Kimura A."/>
            <person name="Kitahashi Y."/>
            <person name="Komaki H."/>
            <person name="Oguchi A."/>
        </authorList>
    </citation>
    <scope>NUCLEOTIDE SEQUENCE [LARGE SCALE GENOMIC DNA]</scope>
    <source>
        <strain evidence="1 2">NBRC 16267</strain>
    </source>
</reference>
<gene>
    <name evidence="1" type="ORF">Aple_035820</name>
</gene>
<evidence type="ECO:0000313" key="1">
    <source>
        <dbReference type="EMBL" id="GES20686.1"/>
    </source>
</evidence>
<sequence length="139" mass="15389">MITSAWSPLDPDIEAFIEDYDRRNTEQGAEATALFAPNFLALDPAHAIALTPAMLAAALPARRNMFTAAGVGSIHRTDARQLRLDDQHTLVTIDWTAERANQDPLRLESTFLVRRDSDTLHIVVYLNHHNVTALLSAST</sequence>
<name>A0A5M3XJ31_9ACTN</name>
<dbReference type="EMBL" id="BLAF01000018">
    <property type="protein sequence ID" value="GES20686.1"/>
    <property type="molecule type" value="Genomic_DNA"/>
</dbReference>
<dbReference type="AlphaFoldDB" id="A0A5M3XJ31"/>
<evidence type="ECO:0008006" key="3">
    <source>
        <dbReference type="Google" id="ProtNLM"/>
    </source>
</evidence>
<dbReference type="Proteomes" id="UP000377595">
    <property type="component" value="Unassembled WGS sequence"/>
</dbReference>
<organism evidence="1 2">
    <name type="scientific">Acrocarpospora pleiomorpha</name>
    <dbReference type="NCBI Taxonomy" id="90975"/>
    <lineage>
        <taxon>Bacteria</taxon>
        <taxon>Bacillati</taxon>
        <taxon>Actinomycetota</taxon>
        <taxon>Actinomycetes</taxon>
        <taxon>Streptosporangiales</taxon>
        <taxon>Streptosporangiaceae</taxon>
        <taxon>Acrocarpospora</taxon>
    </lineage>
</organism>
<accession>A0A5M3XJ31</accession>
<proteinExistence type="predicted"/>
<keyword evidence="2" id="KW-1185">Reference proteome</keyword>